<name>A0ABY6LU59_9ARAC</name>
<sequence length="318" mass="37513">MSKKANSDILIFKIYVEEFNTYANQFDEICQQRNLRRLKLHHTNIAELFKTIKETYYQIVRSNALETSETLFKEYIDVKNRYENFVLQIEEILEVENVSQPVKSEQSAISNVKLPKFNLPIFSVSERQSFRNMAHFSSELESEDLIKRFWELESIPLEGFPTKEERDCESHYLKNVVRDESGRYIVRLPFKESAEKLGQSKSIAIRRFLNLEKRLEQNENIYVQYKQFMNEYIRLDHMQASCSLQTEPKYYIPHHCILKAQPNKLRVVFDASTKTTTQISLNDLLHVGPKLQNNIFSILLKFRTNSVALVADIEKIPL</sequence>
<gene>
    <name evidence="1" type="ORF">LAZ67_X002867</name>
</gene>
<dbReference type="PANTHER" id="PTHR47331:SF5">
    <property type="entry name" value="RIBONUCLEASE H"/>
    <property type="match status" value="1"/>
</dbReference>
<reference evidence="1 2" key="1">
    <citation type="submission" date="2022-03" db="EMBL/GenBank/DDBJ databases">
        <title>A chromosomal length assembly of Cordylochernes scorpioides.</title>
        <authorList>
            <person name="Zeh D."/>
            <person name="Zeh J."/>
        </authorList>
    </citation>
    <scope>NUCLEOTIDE SEQUENCE [LARGE SCALE GENOMIC DNA]</scope>
    <source>
        <strain evidence="1">IN4F17</strain>
        <tissue evidence="1">Whole Body</tissue>
    </source>
</reference>
<accession>A0ABY6LU59</accession>
<keyword evidence="2" id="KW-1185">Reference proteome</keyword>
<dbReference type="PANTHER" id="PTHR47331">
    <property type="entry name" value="PHD-TYPE DOMAIN-CONTAINING PROTEIN"/>
    <property type="match status" value="1"/>
</dbReference>
<evidence type="ECO:0000313" key="2">
    <source>
        <dbReference type="Proteomes" id="UP001235939"/>
    </source>
</evidence>
<proteinExistence type="predicted"/>
<evidence type="ECO:0000313" key="1">
    <source>
        <dbReference type="EMBL" id="UYV84621.1"/>
    </source>
</evidence>
<dbReference type="EMBL" id="CP092886">
    <property type="protein sequence ID" value="UYV84621.1"/>
    <property type="molecule type" value="Genomic_DNA"/>
</dbReference>
<organism evidence="1 2">
    <name type="scientific">Cordylochernes scorpioides</name>
    <dbReference type="NCBI Taxonomy" id="51811"/>
    <lineage>
        <taxon>Eukaryota</taxon>
        <taxon>Metazoa</taxon>
        <taxon>Ecdysozoa</taxon>
        <taxon>Arthropoda</taxon>
        <taxon>Chelicerata</taxon>
        <taxon>Arachnida</taxon>
        <taxon>Pseudoscorpiones</taxon>
        <taxon>Cheliferoidea</taxon>
        <taxon>Chernetidae</taxon>
        <taxon>Cordylochernes</taxon>
    </lineage>
</organism>
<protein>
    <submittedName>
        <fullName evidence="1">Uncharacterized protein</fullName>
    </submittedName>
</protein>
<dbReference type="Proteomes" id="UP001235939">
    <property type="component" value="Chromosome X"/>
</dbReference>